<dbReference type="Pfam" id="PF00211">
    <property type="entry name" value="Guanylate_cyc"/>
    <property type="match status" value="1"/>
</dbReference>
<dbReference type="InterPro" id="IPR050697">
    <property type="entry name" value="Adenylyl/Guanylyl_Cyclase_3/4"/>
</dbReference>
<organism evidence="2 3">
    <name type="scientific">Abditibacterium utsteinense</name>
    <dbReference type="NCBI Taxonomy" id="1960156"/>
    <lineage>
        <taxon>Bacteria</taxon>
        <taxon>Pseudomonadati</taxon>
        <taxon>Abditibacteriota</taxon>
        <taxon>Abditibacteriia</taxon>
        <taxon>Abditibacteriales</taxon>
        <taxon>Abditibacteriaceae</taxon>
        <taxon>Abditibacterium</taxon>
    </lineage>
</organism>
<accession>A0A2S8SS78</accession>
<dbReference type="InterPro" id="IPR001054">
    <property type="entry name" value="A/G_cyclase"/>
</dbReference>
<dbReference type="InterPro" id="IPR045983">
    <property type="entry name" value="GUC-dom-containing_N"/>
</dbReference>
<dbReference type="SMART" id="SM00044">
    <property type="entry name" value="CYCc"/>
    <property type="match status" value="1"/>
</dbReference>
<feature type="domain" description="Guanylate cyclase" evidence="1">
    <location>
        <begin position="425"/>
        <end position="544"/>
    </location>
</feature>
<reference evidence="2 3" key="1">
    <citation type="journal article" date="2018" name="Syst. Appl. Microbiol.">
        <title>Abditibacterium utsteinense sp. nov., the first cultivated member of candidate phylum FBP, isolated from ice-free Antarctic soil samples.</title>
        <authorList>
            <person name="Tahon G."/>
            <person name="Tytgat B."/>
            <person name="Lebbe L."/>
            <person name="Carlier A."/>
            <person name="Willems A."/>
        </authorList>
    </citation>
    <scope>NUCLEOTIDE SEQUENCE [LARGE SCALE GENOMIC DNA]</scope>
    <source>
        <strain evidence="2 3">LMG 29911</strain>
    </source>
</reference>
<dbReference type="EMBL" id="NIGF01000010">
    <property type="protein sequence ID" value="PQV63628.1"/>
    <property type="molecule type" value="Genomic_DNA"/>
</dbReference>
<dbReference type="CDD" id="cd07302">
    <property type="entry name" value="CHD"/>
    <property type="match status" value="1"/>
</dbReference>
<name>A0A2S8SS78_9BACT</name>
<evidence type="ECO:0000313" key="3">
    <source>
        <dbReference type="Proteomes" id="UP000237684"/>
    </source>
</evidence>
<comment type="caution">
    <text evidence="2">The sequence shown here is derived from an EMBL/GenBank/DDBJ whole genome shotgun (WGS) entry which is preliminary data.</text>
</comment>
<dbReference type="SUPFAM" id="SSF55073">
    <property type="entry name" value="Nucleotide cyclase"/>
    <property type="match status" value="1"/>
</dbReference>
<protein>
    <submittedName>
        <fullName evidence="2">Adenylate cyclase, class 3</fullName>
    </submittedName>
</protein>
<dbReference type="Pfam" id="PF19363">
    <property type="entry name" value="DUF5939"/>
    <property type="match status" value="1"/>
</dbReference>
<dbReference type="CDD" id="cd07812">
    <property type="entry name" value="SRPBCC"/>
    <property type="match status" value="1"/>
</dbReference>
<dbReference type="SUPFAM" id="SSF55961">
    <property type="entry name" value="Bet v1-like"/>
    <property type="match status" value="1"/>
</dbReference>
<dbReference type="RefSeq" id="WP_105484041.1">
    <property type="nucleotide sequence ID" value="NZ_NIGF01000010.1"/>
</dbReference>
<dbReference type="InParanoid" id="A0A2S8SS78"/>
<keyword evidence="3" id="KW-1185">Reference proteome</keyword>
<dbReference type="GO" id="GO:0004016">
    <property type="term" value="F:adenylate cyclase activity"/>
    <property type="evidence" value="ECO:0007669"/>
    <property type="project" value="UniProtKB-ARBA"/>
</dbReference>
<dbReference type="GO" id="GO:0035556">
    <property type="term" value="P:intracellular signal transduction"/>
    <property type="evidence" value="ECO:0007669"/>
    <property type="project" value="InterPro"/>
</dbReference>
<evidence type="ECO:0000313" key="2">
    <source>
        <dbReference type="EMBL" id="PQV63628.1"/>
    </source>
</evidence>
<dbReference type="PANTHER" id="PTHR43081">
    <property type="entry name" value="ADENYLATE CYCLASE, TERMINAL-DIFFERENTIATION SPECIFIC-RELATED"/>
    <property type="match status" value="1"/>
</dbReference>
<dbReference type="PANTHER" id="PTHR43081:SF19">
    <property type="entry name" value="PH-SENSITIVE ADENYLATE CYCLASE RV1264"/>
    <property type="match status" value="1"/>
</dbReference>
<dbReference type="PROSITE" id="PS50125">
    <property type="entry name" value="GUANYLATE_CYCLASE_2"/>
    <property type="match status" value="1"/>
</dbReference>
<dbReference type="InterPro" id="IPR029787">
    <property type="entry name" value="Nucleotide_cyclase"/>
</dbReference>
<proteinExistence type="predicted"/>
<dbReference type="Proteomes" id="UP000237684">
    <property type="component" value="Unassembled WGS sequence"/>
</dbReference>
<dbReference type="AlphaFoldDB" id="A0A2S8SS78"/>
<sequence>MSSVPRHFEAVKEIALPRAAVWQILSHTDRLNRHIGLSPVQYEELGSDNTGFFRSARARVAGIGLRWREYPFQWESEWRHSVVRIYDQGPIDRFEGGLELEDTGTGATKLTLFSNISGRGAAGRALVPLLARQFMQKTLDFCDKKFVPGASLLPRGPAPARGAIDENLLVRLVAELKERPIRSDYADALALYLRTAGDDEAASLRPFEWARGAGLNEHEALRTCLHGVKTGILNMRWAMMCPNCRVSKAESSSLGSLENQVHCDLCGVNYDLNFDRYVELKFAVHPAVRRAETAIFCIGGPFQSPHILVQKRVEPGEMTMFPLLDAQQTLRLRVLKHNKSVEIAPDAPPQTRLVWNGKTWNTQRVRGPFLVENQSEQAILVALEKTEWDSSAVTAARVTVLQEFRDLFSSEVLRPGRQVAVENVTLFFSDLSNSTALYESIGDAPAFGRVGSHFDFLTQHISANHGAVVKTMGDAVMAVFYAPEDAVRAALEIQQNFRTFRDTLSESGGIDLKIGLHHGPALVVNSNDRLDYFGRTVNIAARVAGASRQGDFVLTGQVWEYSAVQRILVEGQAQLSRFEANLRGVEQAFALVRVRP</sequence>
<dbReference type="Gene3D" id="3.30.70.1230">
    <property type="entry name" value="Nucleotide cyclase"/>
    <property type="match status" value="1"/>
</dbReference>
<gene>
    <name evidence="2" type="ORF">B1R32_11094</name>
</gene>
<dbReference type="OrthoDB" id="9801841at2"/>
<dbReference type="GO" id="GO:0006171">
    <property type="term" value="P:cAMP biosynthetic process"/>
    <property type="evidence" value="ECO:0007669"/>
    <property type="project" value="TreeGrafter"/>
</dbReference>
<evidence type="ECO:0000259" key="1">
    <source>
        <dbReference type="PROSITE" id="PS50125"/>
    </source>
</evidence>